<accession>A0A1Q9BUX4</accession>
<reference evidence="2 3" key="1">
    <citation type="submission" date="2016-02" db="EMBL/GenBank/DDBJ databases">
        <title>Genome analysis of coral dinoflagellate symbionts highlights evolutionary adaptations to a symbiotic lifestyle.</title>
        <authorList>
            <person name="Aranda M."/>
            <person name="Li Y."/>
            <person name="Liew Y.J."/>
            <person name="Baumgarten S."/>
            <person name="Simakov O."/>
            <person name="Wilson M."/>
            <person name="Piel J."/>
            <person name="Ashoor H."/>
            <person name="Bougouffa S."/>
            <person name="Bajic V.B."/>
            <person name="Ryu T."/>
            <person name="Ravasi T."/>
            <person name="Bayer T."/>
            <person name="Micklem G."/>
            <person name="Kim H."/>
            <person name="Bhak J."/>
            <person name="Lajeunesse T.C."/>
            <person name="Voolstra C.R."/>
        </authorList>
    </citation>
    <scope>NUCLEOTIDE SEQUENCE [LARGE SCALE GENOMIC DNA]</scope>
    <source>
        <strain evidence="2 3">CCMP2467</strain>
    </source>
</reference>
<keyword evidence="3" id="KW-1185">Reference proteome</keyword>
<dbReference type="Proteomes" id="UP000186817">
    <property type="component" value="Unassembled WGS sequence"/>
</dbReference>
<organism evidence="2 3">
    <name type="scientific">Symbiodinium microadriaticum</name>
    <name type="common">Dinoflagellate</name>
    <name type="synonym">Zooxanthella microadriatica</name>
    <dbReference type="NCBI Taxonomy" id="2951"/>
    <lineage>
        <taxon>Eukaryota</taxon>
        <taxon>Sar</taxon>
        <taxon>Alveolata</taxon>
        <taxon>Dinophyceae</taxon>
        <taxon>Suessiales</taxon>
        <taxon>Symbiodiniaceae</taxon>
        <taxon>Symbiodinium</taxon>
    </lineage>
</organism>
<dbReference type="PROSITE" id="PS50188">
    <property type="entry name" value="B302_SPRY"/>
    <property type="match status" value="1"/>
</dbReference>
<evidence type="ECO:0000313" key="3">
    <source>
        <dbReference type="Proteomes" id="UP000186817"/>
    </source>
</evidence>
<dbReference type="AlphaFoldDB" id="A0A1Q9BUX4"/>
<dbReference type="InterPro" id="IPR001870">
    <property type="entry name" value="B30.2/SPRY"/>
</dbReference>
<proteinExistence type="predicted"/>
<name>A0A1Q9BUX4_SYMMI</name>
<feature type="domain" description="B30.2/SPRY" evidence="1">
    <location>
        <begin position="1"/>
        <end position="54"/>
    </location>
</feature>
<evidence type="ECO:0000259" key="1">
    <source>
        <dbReference type="PROSITE" id="PS50188"/>
    </source>
</evidence>
<evidence type="ECO:0000313" key="2">
    <source>
        <dbReference type="EMBL" id="OLP74498.1"/>
    </source>
</evidence>
<feature type="non-terminal residue" evidence="2">
    <location>
        <position position="54"/>
    </location>
</feature>
<comment type="caution">
    <text evidence="2">The sequence shown here is derived from an EMBL/GenBank/DDBJ whole genome shotgun (WGS) entry which is preliminary data.</text>
</comment>
<gene>
    <name evidence="2" type="ORF">AK812_SmicGene45941</name>
</gene>
<dbReference type="EMBL" id="LSRX01003634">
    <property type="protein sequence ID" value="OLP74498.1"/>
    <property type="molecule type" value="Genomic_DNA"/>
</dbReference>
<protein>
    <recommendedName>
        <fullName evidence="1">B30.2/SPRY domain-containing protein</fullName>
    </recommendedName>
</protein>
<sequence length="54" mass="5841">MIRYYFEVELNRGCMAPQVGFLSSKFVIAPKTAGYSGGVGDDDDGWAVDGQHAL</sequence>